<dbReference type="Proteomes" id="UP000031668">
    <property type="component" value="Unassembled WGS sequence"/>
</dbReference>
<dbReference type="AlphaFoldDB" id="A0A0C2J8E2"/>
<proteinExistence type="predicted"/>
<comment type="caution">
    <text evidence="1">The sequence shown here is derived from an EMBL/GenBank/DDBJ whole genome shotgun (WGS) entry which is preliminary data.</text>
</comment>
<sequence>MAIPEFLMKLFGFYTAISWKFLKGEPKPPLTQNYLRPSFKLVALRQLLICVFRVTKTIASTQAPPKNQNGIDLPFDMLTMNISKASYMIIHTYGSAWCSLYKSVSQV</sequence>
<accession>A0A0C2J8E2</accession>
<gene>
    <name evidence="1" type="ORF">RF11_15492</name>
</gene>
<dbReference type="EMBL" id="JWZT01003899">
    <property type="protein sequence ID" value="KII65363.1"/>
    <property type="molecule type" value="Genomic_DNA"/>
</dbReference>
<evidence type="ECO:0000313" key="1">
    <source>
        <dbReference type="EMBL" id="KII65363.1"/>
    </source>
</evidence>
<protein>
    <submittedName>
        <fullName evidence="1">Uncharacterized protein</fullName>
    </submittedName>
</protein>
<evidence type="ECO:0000313" key="2">
    <source>
        <dbReference type="Proteomes" id="UP000031668"/>
    </source>
</evidence>
<reference evidence="1 2" key="1">
    <citation type="journal article" date="2014" name="Genome Biol. Evol.">
        <title>The genome of the myxosporean Thelohanellus kitauei shows adaptations to nutrient acquisition within its fish host.</title>
        <authorList>
            <person name="Yang Y."/>
            <person name="Xiong J."/>
            <person name="Zhou Z."/>
            <person name="Huo F."/>
            <person name="Miao W."/>
            <person name="Ran C."/>
            <person name="Liu Y."/>
            <person name="Zhang J."/>
            <person name="Feng J."/>
            <person name="Wang M."/>
            <person name="Wang M."/>
            <person name="Wang L."/>
            <person name="Yao B."/>
        </authorList>
    </citation>
    <scope>NUCLEOTIDE SEQUENCE [LARGE SCALE GENOMIC DNA]</scope>
    <source>
        <strain evidence="1">Wuqing</strain>
    </source>
</reference>
<organism evidence="1 2">
    <name type="scientific">Thelohanellus kitauei</name>
    <name type="common">Myxosporean</name>
    <dbReference type="NCBI Taxonomy" id="669202"/>
    <lineage>
        <taxon>Eukaryota</taxon>
        <taxon>Metazoa</taxon>
        <taxon>Cnidaria</taxon>
        <taxon>Myxozoa</taxon>
        <taxon>Myxosporea</taxon>
        <taxon>Bivalvulida</taxon>
        <taxon>Platysporina</taxon>
        <taxon>Myxobolidae</taxon>
        <taxon>Thelohanellus</taxon>
    </lineage>
</organism>
<keyword evidence="2" id="KW-1185">Reference proteome</keyword>
<name>A0A0C2J8E2_THEKT</name>